<gene>
    <name evidence="5" type="ORF">HHL10_22805</name>
</gene>
<dbReference type="SMART" id="SM00866">
    <property type="entry name" value="UTRA"/>
    <property type="match status" value="1"/>
</dbReference>
<dbReference type="InterPro" id="IPR011663">
    <property type="entry name" value="UTRA"/>
</dbReference>
<evidence type="ECO:0000259" key="4">
    <source>
        <dbReference type="PROSITE" id="PS50949"/>
    </source>
</evidence>
<proteinExistence type="predicted"/>
<dbReference type="EMBL" id="JABBFW010000022">
    <property type="protein sequence ID" value="NML17806.1"/>
    <property type="molecule type" value="Genomic_DNA"/>
</dbReference>
<dbReference type="InterPro" id="IPR000524">
    <property type="entry name" value="Tscrpt_reg_HTH_GntR"/>
</dbReference>
<accession>A0A848FFB6</accession>
<dbReference type="InterPro" id="IPR050679">
    <property type="entry name" value="Bact_HTH_transcr_reg"/>
</dbReference>
<dbReference type="CDD" id="cd07377">
    <property type="entry name" value="WHTH_GntR"/>
    <property type="match status" value="1"/>
</dbReference>
<dbReference type="PANTHER" id="PTHR44846">
    <property type="entry name" value="MANNOSYL-D-GLYCERATE TRANSPORT/METABOLISM SYSTEM REPRESSOR MNGR-RELATED"/>
    <property type="match status" value="1"/>
</dbReference>
<dbReference type="Pfam" id="PF07702">
    <property type="entry name" value="UTRA"/>
    <property type="match status" value="1"/>
</dbReference>
<comment type="caution">
    <text evidence="5">The sequence shown here is derived from an EMBL/GenBank/DDBJ whole genome shotgun (WGS) entry which is preliminary data.</text>
</comment>
<feature type="domain" description="HTH gntR-type" evidence="4">
    <location>
        <begin position="17"/>
        <end position="85"/>
    </location>
</feature>
<keyword evidence="3" id="KW-0804">Transcription</keyword>
<dbReference type="FunFam" id="1.10.10.10:FF:000079">
    <property type="entry name" value="GntR family transcriptional regulator"/>
    <property type="match status" value="1"/>
</dbReference>
<dbReference type="PANTHER" id="PTHR44846:SF1">
    <property type="entry name" value="MANNOSYL-D-GLYCERATE TRANSPORT_METABOLISM SYSTEM REPRESSOR MNGR-RELATED"/>
    <property type="match status" value="1"/>
</dbReference>
<dbReference type="SUPFAM" id="SSF46785">
    <property type="entry name" value="Winged helix' DNA-binding domain"/>
    <property type="match status" value="1"/>
</dbReference>
<evidence type="ECO:0000256" key="2">
    <source>
        <dbReference type="ARBA" id="ARBA00023125"/>
    </source>
</evidence>
<evidence type="ECO:0000313" key="5">
    <source>
        <dbReference type="EMBL" id="NML17806.1"/>
    </source>
</evidence>
<reference evidence="5 6" key="1">
    <citation type="submission" date="2020-04" db="EMBL/GenBank/DDBJ databases">
        <title>Azohydromonas sp. isolated from soil.</title>
        <authorList>
            <person name="Dahal R.H."/>
        </authorList>
    </citation>
    <scope>NUCLEOTIDE SEQUENCE [LARGE SCALE GENOMIC DNA]</scope>
    <source>
        <strain evidence="5 6">G-1-1-14</strain>
    </source>
</reference>
<keyword evidence="1" id="KW-0805">Transcription regulation</keyword>
<dbReference type="GO" id="GO:0003677">
    <property type="term" value="F:DNA binding"/>
    <property type="evidence" value="ECO:0007669"/>
    <property type="project" value="UniProtKB-KW"/>
</dbReference>
<dbReference type="SMART" id="SM00345">
    <property type="entry name" value="HTH_GNTR"/>
    <property type="match status" value="1"/>
</dbReference>
<dbReference type="Pfam" id="PF00392">
    <property type="entry name" value="GntR"/>
    <property type="match status" value="1"/>
</dbReference>
<dbReference type="PROSITE" id="PS50949">
    <property type="entry name" value="HTH_GNTR"/>
    <property type="match status" value="1"/>
</dbReference>
<keyword evidence="2" id="KW-0238">DNA-binding</keyword>
<dbReference type="AlphaFoldDB" id="A0A848FFB6"/>
<dbReference type="Gene3D" id="3.40.1410.10">
    <property type="entry name" value="Chorismate lyase-like"/>
    <property type="match status" value="1"/>
</dbReference>
<keyword evidence="6" id="KW-1185">Reference proteome</keyword>
<dbReference type="PRINTS" id="PR00035">
    <property type="entry name" value="HTHGNTR"/>
</dbReference>
<dbReference type="InterPro" id="IPR036388">
    <property type="entry name" value="WH-like_DNA-bd_sf"/>
</dbReference>
<dbReference type="GO" id="GO:0045892">
    <property type="term" value="P:negative regulation of DNA-templated transcription"/>
    <property type="evidence" value="ECO:0007669"/>
    <property type="project" value="TreeGrafter"/>
</dbReference>
<dbReference type="Proteomes" id="UP000574067">
    <property type="component" value="Unassembled WGS sequence"/>
</dbReference>
<protein>
    <submittedName>
        <fullName evidence="5">GntR family transcriptional regulator</fullName>
    </submittedName>
</protein>
<organism evidence="5 6">
    <name type="scientific">Azohydromonas caseinilytica</name>
    <dbReference type="NCBI Taxonomy" id="2728836"/>
    <lineage>
        <taxon>Bacteria</taxon>
        <taxon>Pseudomonadati</taxon>
        <taxon>Pseudomonadota</taxon>
        <taxon>Betaproteobacteria</taxon>
        <taxon>Burkholderiales</taxon>
        <taxon>Sphaerotilaceae</taxon>
        <taxon>Azohydromonas</taxon>
    </lineage>
</organism>
<evidence type="ECO:0000256" key="1">
    <source>
        <dbReference type="ARBA" id="ARBA00023015"/>
    </source>
</evidence>
<evidence type="ECO:0000256" key="3">
    <source>
        <dbReference type="ARBA" id="ARBA00023163"/>
    </source>
</evidence>
<dbReference type="SUPFAM" id="SSF64288">
    <property type="entry name" value="Chorismate lyase-like"/>
    <property type="match status" value="1"/>
</dbReference>
<dbReference type="Gene3D" id="1.10.10.10">
    <property type="entry name" value="Winged helix-like DNA-binding domain superfamily/Winged helix DNA-binding domain"/>
    <property type="match status" value="1"/>
</dbReference>
<dbReference type="RefSeq" id="WP_169162704.1">
    <property type="nucleotide sequence ID" value="NZ_JABBFW010000022.1"/>
</dbReference>
<dbReference type="InterPro" id="IPR028978">
    <property type="entry name" value="Chorismate_lyase_/UTRA_dom_sf"/>
</dbReference>
<name>A0A848FFB6_9BURK</name>
<evidence type="ECO:0000313" key="6">
    <source>
        <dbReference type="Proteomes" id="UP000574067"/>
    </source>
</evidence>
<sequence length="251" mass="28226">MTSSVRSEPAVPAASQPTLHRRIREELRERILCGAWQPHERLPSESALMAQYGVSRITVRQALGDLESARLIFKVPGKGSFVAQSKPFQELGRLQGFAEAMGPLGHDTFNRLLSLQTVAADARVAERLRLDVGTPVTEVRRVRHLDHRPVSLDVTWLPLHLGRRLRSDELATRDIFLILENDCATPLGHADLALDAVSADAQTAALLGLPPGAPMLHIERLTHDREGRPIDYEHLYCRSDTFQYRMRLQRR</sequence>
<dbReference type="GO" id="GO:0003700">
    <property type="term" value="F:DNA-binding transcription factor activity"/>
    <property type="evidence" value="ECO:0007669"/>
    <property type="project" value="InterPro"/>
</dbReference>
<dbReference type="InterPro" id="IPR036390">
    <property type="entry name" value="WH_DNA-bd_sf"/>
</dbReference>